<proteinExistence type="predicted"/>
<name>A0A502DXP2_9BURK</name>
<evidence type="ECO:0000313" key="2">
    <source>
        <dbReference type="Proteomes" id="UP000319212"/>
    </source>
</evidence>
<dbReference type="EMBL" id="RCZI01000001">
    <property type="protein sequence ID" value="TPG30255.1"/>
    <property type="molecule type" value="Genomic_DNA"/>
</dbReference>
<gene>
    <name evidence="1" type="ORF">EAH82_01795</name>
</gene>
<accession>A0A502DXP2</accession>
<reference evidence="1 2" key="1">
    <citation type="journal article" date="2019" name="Environ. Microbiol.">
        <title>Species interactions and distinct microbial communities in high Arctic permafrost affected cryosols are associated with the CH4 and CO2 gas fluxes.</title>
        <authorList>
            <person name="Altshuler I."/>
            <person name="Hamel J."/>
            <person name="Turney S."/>
            <person name="Magnuson E."/>
            <person name="Levesque R."/>
            <person name="Greer C."/>
            <person name="Whyte L.G."/>
        </authorList>
    </citation>
    <scope>NUCLEOTIDE SEQUENCE [LARGE SCALE GENOMIC DNA]</scope>
    <source>
        <strain evidence="1 2">S06.C</strain>
    </source>
</reference>
<dbReference type="Proteomes" id="UP000319212">
    <property type="component" value="Unassembled WGS sequence"/>
</dbReference>
<organism evidence="1 2">
    <name type="scientific">Variovorax guangxiensis</name>
    <dbReference type="NCBI Taxonomy" id="1775474"/>
    <lineage>
        <taxon>Bacteria</taxon>
        <taxon>Pseudomonadati</taxon>
        <taxon>Pseudomonadota</taxon>
        <taxon>Betaproteobacteria</taxon>
        <taxon>Burkholderiales</taxon>
        <taxon>Comamonadaceae</taxon>
        <taxon>Variovorax</taxon>
    </lineage>
</organism>
<protein>
    <submittedName>
        <fullName evidence="1">Uncharacterized protein</fullName>
    </submittedName>
</protein>
<sequence length="121" mass="13214">MGEADRDATRRALSKPAAFVVLCKGLALKTSDIPLERAFDRFADLMVLSREEFERFLPDLVAWFDFGKGMQALGAEVQGLTWLDDGRSGELNSVELTIKETGAKRLVHMPGFEPGTSGAPA</sequence>
<comment type="caution">
    <text evidence="1">The sequence shown here is derived from an EMBL/GenBank/DDBJ whole genome shotgun (WGS) entry which is preliminary data.</text>
</comment>
<evidence type="ECO:0000313" key="1">
    <source>
        <dbReference type="EMBL" id="TPG30255.1"/>
    </source>
</evidence>
<dbReference type="AlphaFoldDB" id="A0A502DXP2"/>